<feature type="region of interest" description="Disordered" evidence="1">
    <location>
        <begin position="321"/>
        <end position="354"/>
    </location>
</feature>
<feature type="signal peptide" evidence="2">
    <location>
        <begin position="1"/>
        <end position="20"/>
    </location>
</feature>
<dbReference type="AlphaFoldDB" id="A0AA39MUG3"/>
<keyword evidence="2" id="KW-0732">Signal</keyword>
<protein>
    <submittedName>
        <fullName evidence="3">Uncharacterized protein</fullName>
    </submittedName>
</protein>
<feature type="chain" id="PRO_5041297766" evidence="2">
    <location>
        <begin position="21"/>
        <end position="679"/>
    </location>
</feature>
<sequence>MTKYILLLCWIRLLPCLTRLQMHPSRFCWDKRSPGTPNTHIVALSTLWGCDILHPRESLLDLERAILSVLLKPDWLVERTLTSWATCVLVESSNGPVSCNGSLELVIVGGELRQLVIACGSWRGNSGLERREREFLRGGRTVLRTETRRGEGKGVGVLSGMGIESWVGDKDTSWAFNDVFMEVVAVLLDFVLIRAVEYEGGEGAVGLHVMCSVPNECKSLPMVVYEIERLVLGKNLKLENIQQELHYLYIVSARIDAAKAVAAKRGRKKGKTPAPAVSEGVVKVEKVEKHQSVSAAECKGKASKGNKKGCLDICKAPKAEPTASGRKRKETDSLLTLNKDSDSDGKKRPCTEVGGLVPNWQQVHSTGPDKRAPTPALVIMPTSAPPIQVKKEGVVEAAIATYVADNEARKGTVASKIVLKEASVKKIEAKERGKKSVFKNHDLPFTDFGADISLWQQRLIPSILNWQQRLFEHTVVKLANLVTIILSLPGAGMICEAMQPSRQGRNGYKFGWQKHDSCTPSLMQRHVDSLEHRLARLILIQVQRGAFRGHLVLEMFAYHLQVMMNAQVTYGNPAAALALSAVAVKRGLTLWKEGYDSYTLKETTAKNSEFSFKDNPWGTVAQKYYKKTSTLGEEKWKEIFQEAANYLPKGRKNKVVTADGGVQGSGDGKQCLDSYYALG</sequence>
<feature type="compositionally biased region" description="Basic and acidic residues" evidence="1">
    <location>
        <begin position="339"/>
        <end position="350"/>
    </location>
</feature>
<gene>
    <name evidence="3" type="ORF">EV421DRAFT_1734267</name>
</gene>
<evidence type="ECO:0000256" key="2">
    <source>
        <dbReference type="SAM" id="SignalP"/>
    </source>
</evidence>
<evidence type="ECO:0000313" key="4">
    <source>
        <dbReference type="Proteomes" id="UP001175226"/>
    </source>
</evidence>
<proteinExistence type="predicted"/>
<keyword evidence="4" id="KW-1185">Reference proteome</keyword>
<evidence type="ECO:0000256" key="1">
    <source>
        <dbReference type="SAM" id="MobiDB-lite"/>
    </source>
</evidence>
<reference evidence="3" key="1">
    <citation type="submission" date="2023-06" db="EMBL/GenBank/DDBJ databases">
        <authorList>
            <consortium name="Lawrence Berkeley National Laboratory"/>
            <person name="Ahrendt S."/>
            <person name="Sahu N."/>
            <person name="Indic B."/>
            <person name="Wong-Bajracharya J."/>
            <person name="Merenyi Z."/>
            <person name="Ke H.-M."/>
            <person name="Monk M."/>
            <person name="Kocsube S."/>
            <person name="Drula E."/>
            <person name="Lipzen A."/>
            <person name="Balint B."/>
            <person name="Henrissat B."/>
            <person name="Andreopoulos B."/>
            <person name="Martin F.M."/>
            <person name="Harder C.B."/>
            <person name="Rigling D."/>
            <person name="Ford K.L."/>
            <person name="Foster G.D."/>
            <person name="Pangilinan J."/>
            <person name="Papanicolaou A."/>
            <person name="Barry K."/>
            <person name="LaButti K."/>
            <person name="Viragh M."/>
            <person name="Koriabine M."/>
            <person name="Yan M."/>
            <person name="Riley R."/>
            <person name="Champramary S."/>
            <person name="Plett K.L."/>
            <person name="Tsai I.J."/>
            <person name="Slot J."/>
            <person name="Sipos G."/>
            <person name="Plett J."/>
            <person name="Nagy L.G."/>
            <person name="Grigoriev I.V."/>
        </authorList>
    </citation>
    <scope>NUCLEOTIDE SEQUENCE</scope>
    <source>
        <strain evidence="3">FPL87.14</strain>
    </source>
</reference>
<name>A0AA39MUG3_9AGAR</name>
<evidence type="ECO:0000313" key="3">
    <source>
        <dbReference type="EMBL" id="KAK0446240.1"/>
    </source>
</evidence>
<dbReference type="Proteomes" id="UP001175226">
    <property type="component" value="Unassembled WGS sequence"/>
</dbReference>
<accession>A0AA39MUG3</accession>
<organism evidence="3 4">
    <name type="scientific">Armillaria borealis</name>
    <dbReference type="NCBI Taxonomy" id="47425"/>
    <lineage>
        <taxon>Eukaryota</taxon>
        <taxon>Fungi</taxon>
        <taxon>Dikarya</taxon>
        <taxon>Basidiomycota</taxon>
        <taxon>Agaricomycotina</taxon>
        <taxon>Agaricomycetes</taxon>
        <taxon>Agaricomycetidae</taxon>
        <taxon>Agaricales</taxon>
        <taxon>Marasmiineae</taxon>
        <taxon>Physalacriaceae</taxon>
        <taxon>Armillaria</taxon>
    </lineage>
</organism>
<comment type="caution">
    <text evidence="3">The sequence shown here is derived from an EMBL/GenBank/DDBJ whole genome shotgun (WGS) entry which is preliminary data.</text>
</comment>
<dbReference type="EMBL" id="JAUEPT010000014">
    <property type="protein sequence ID" value="KAK0446240.1"/>
    <property type="molecule type" value="Genomic_DNA"/>
</dbReference>